<dbReference type="SUPFAM" id="SSF110296">
    <property type="entry name" value="Oligoxyloglucan reducing end-specific cellobiohydrolase"/>
    <property type="match status" value="1"/>
</dbReference>
<reference evidence="2 3" key="1">
    <citation type="submission" date="2018-06" db="EMBL/GenBank/DDBJ databases">
        <title>Extensive metabolic versatility and redundancy in microbially diverse, dynamic hydrothermal sediments.</title>
        <authorList>
            <person name="Dombrowski N."/>
            <person name="Teske A."/>
            <person name="Baker B.J."/>
        </authorList>
    </citation>
    <scope>NUCLEOTIDE SEQUENCE [LARGE SCALE GENOMIC DNA]</scope>
    <source>
        <strain evidence="2">B35_G9</strain>
    </source>
</reference>
<dbReference type="GO" id="GO:0006892">
    <property type="term" value="P:post-Golgi vesicle-mediated transport"/>
    <property type="evidence" value="ECO:0007669"/>
    <property type="project" value="TreeGrafter"/>
</dbReference>
<organism evidence="2 3">
    <name type="scientific">candidate division TA06 bacterium</name>
    <dbReference type="NCBI Taxonomy" id="2250710"/>
    <lineage>
        <taxon>Bacteria</taxon>
        <taxon>Bacteria division TA06</taxon>
    </lineage>
</organism>
<evidence type="ECO:0000313" key="3">
    <source>
        <dbReference type="Proteomes" id="UP000282321"/>
    </source>
</evidence>
<dbReference type="PANTHER" id="PTHR12106">
    <property type="entry name" value="SORTILIN RELATED"/>
    <property type="match status" value="1"/>
</dbReference>
<dbReference type="InterPro" id="IPR050310">
    <property type="entry name" value="VPS10-sortilin"/>
</dbReference>
<dbReference type="Proteomes" id="UP000282321">
    <property type="component" value="Unassembled WGS sequence"/>
</dbReference>
<protein>
    <recommendedName>
        <fullName evidence="1">Secretion system C-terminal sorting domain-containing protein</fullName>
    </recommendedName>
</protein>
<dbReference type="NCBIfam" id="TIGR04183">
    <property type="entry name" value="Por_Secre_tail"/>
    <property type="match status" value="1"/>
</dbReference>
<dbReference type="Pfam" id="PF18962">
    <property type="entry name" value="Por_Secre_tail"/>
    <property type="match status" value="1"/>
</dbReference>
<dbReference type="AlphaFoldDB" id="A0A660S5K0"/>
<gene>
    <name evidence="2" type="ORF">DRP44_07245</name>
</gene>
<dbReference type="CDD" id="cd15482">
    <property type="entry name" value="Sialidase_non-viral"/>
    <property type="match status" value="1"/>
</dbReference>
<dbReference type="InterPro" id="IPR026444">
    <property type="entry name" value="Secre_tail"/>
</dbReference>
<dbReference type="InterPro" id="IPR036278">
    <property type="entry name" value="Sialidase_sf"/>
</dbReference>
<feature type="domain" description="Secretion system C-terminal sorting" evidence="1">
    <location>
        <begin position="658"/>
        <end position="718"/>
    </location>
</feature>
<dbReference type="SUPFAM" id="SSF69322">
    <property type="entry name" value="Tricorn protease domain 2"/>
    <property type="match status" value="1"/>
</dbReference>
<evidence type="ECO:0000259" key="1">
    <source>
        <dbReference type="Pfam" id="PF18962"/>
    </source>
</evidence>
<comment type="caution">
    <text evidence="2">The sequence shown here is derived from an EMBL/GenBank/DDBJ whole genome shotgun (WGS) entry which is preliminary data.</text>
</comment>
<accession>A0A660S5K0</accession>
<dbReference type="SUPFAM" id="SSF50939">
    <property type="entry name" value="Sialidases"/>
    <property type="match status" value="1"/>
</dbReference>
<evidence type="ECO:0000313" key="2">
    <source>
        <dbReference type="EMBL" id="RKX64999.1"/>
    </source>
</evidence>
<name>A0A660S5K0_UNCT6</name>
<proteinExistence type="predicted"/>
<dbReference type="PANTHER" id="PTHR12106:SF27">
    <property type="entry name" value="SORTILIN-RELATED RECEPTOR"/>
    <property type="match status" value="1"/>
</dbReference>
<dbReference type="EMBL" id="QNBC01000117">
    <property type="protein sequence ID" value="RKX64999.1"/>
    <property type="molecule type" value="Genomic_DNA"/>
</dbReference>
<dbReference type="Gene3D" id="2.130.10.10">
    <property type="entry name" value="YVTN repeat-like/Quinoprotein amine dehydrogenase"/>
    <property type="match status" value="3"/>
</dbReference>
<sequence>MKYSLLVALVIFVSVGMAGSDIGYKTDYNWQYIPLQGGIVPCIVANPTDADRAIALSFNNSWKTNDGENWSKHSLGGIYNNGDVLYLPSGNLLYFCSDTIFLSYDDGNTLNEVFLASGNIRTTSRNVSDTVLVATSNRIYITEDGGFVWDSISVPFSWIDYLEFAPGNDSIIYMATYDFNDTTYIRVSNDKGSSWNTVYTFENVEVQDIEINPFDPNEVFISTGIDNSDGLVYTNDGFVSANVFQQIMAPNDVEFLSNDTIIVASSFPVGVLMGVRSLGSWNFYVLDSLTPSLTFAISGNTIYCGTNTGIMKSIDGGHTWQVKETGLYAVFEGEIAPPHSHLINNKMYISGYYGNALYKTQDGGQTWTKSYIPGIVQVFDIDASASNPDIVYIVAGGGEYIGASVYAHNIYFSPDGGNTIIPMDTISAGNIDNYAWKNVIHVSPTDHNLILVAIDDDTLDMWYYARSTDGGQTFSILNQAEDIYRDIIGTDTVFISADSFVISSYDMGNTYNVVDHIGNRYVTSMDYSPQLGKLIYSYYTNVSGINSYCVSYDLNTGNIDTIYTDNYYFYGASINPDGSVFLSGAYAGEFIFVKIDTSVYVDTTDFYMQTIESDTDKVIAISPGGIYISTDPVTGMKEKSGAVLNKKVLSWNMKENKLLINGNLDNFTFEIYTLDGRRILKKKYKVGTESIKLNGLVSGVYYVRIEDKNKRLFQKKIVVLK</sequence>
<dbReference type="InterPro" id="IPR015943">
    <property type="entry name" value="WD40/YVTN_repeat-like_dom_sf"/>
</dbReference>
<dbReference type="GO" id="GO:0016020">
    <property type="term" value="C:membrane"/>
    <property type="evidence" value="ECO:0007669"/>
    <property type="project" value="TreeGrafter"/>
</dbReference>